<feature type="region of interest" description="Disordered" evidence="3">
    <location>
        <begin position="268"/>
        <end position="307"/>
    </location>
</feature>
<accession>A0ABT3DQF9</accession>
<keyword evidence="2" id="KW-0184">Conjugation</keyword>
<proteinExistence type="inferred from homology"/>
<dbReference type="Proteomes" id="UP001320843">
    <property type="component" value="Unassembled WGS sequence"/>
</dbReference>
<dbReference type="RefSeq" id="WP_267081886.1">
    <property type="nucleotide sequence ID" value="NZ_CP099530.1"/>
</dbReference>
<feature type="domain" description="MobA/MobL protein" evidence="4">
    <location>
        <begin position="17"/>
        <end position="206"/>
    </location>
</feature>
<evidence type="ECO:0000256" key="3">
    <source>
        <dbReference type="SAM" id="MobiDB-lite"/>
    </source>
</evidence>
<dbReference type="Gene3D" id="3.30.930.30">
    <property type="match status" value="1"/>
</dbReference>
<name>A0ABT3DQF9_9XANT</name>
<evidence type="ECO:0000313" key="6">
    <source>
        <dbReference type="Proteomes" id="UP001320843"/>
    </source>
</evidence>
<feature type="compositionally biased region" description="Polar residues" evidence="3">
    <location>
        <begin position="291"/>
        <end position="307"/>
    </location>
</feature>
<comment type="similarity">
    <text evidence="1">Belongs to the MobA/MobL family.</text>
</comment>
<sequence length="526" mass="58518">MAIYHANIKSFSRGKGQSSVAAAAYRAGICLKETRTDIKHNYSRKKGVVSYHMLAPFGAPAWCWDAKTFWDINESFESRANARTAREVEVALPQSLNGKQRQALALDLGQLLVNRYKVAVLAAIHAPPKKGDERNHHVHLLLSAREVHHYGLGDRACSEFDARQGRGAEEIRRLRKAISGVINDHLKMANVAVRVDHRSLAAQARSAALNNDLERARELSRAPTKHLGKSKVALMRKTKVTTTIQGTGREVASFLTKLVSTRASKNMIHGVPKGHSHQSALDDLQRERQAKASSGGNISNPSAKQSYSEVRSAPSFYTDLTRQVSSVTRIARSQGKDAEILNKEAELIEKWIEAQQEIAKQSLNLLRSIPGIQIEQCFQDAYGALLCKTAKSYTAKPLLFEDTEILARAMKRYACMIVRPHRARVAYLAAQAQLSEHSGSLNTPQAARAHRHYQRKKTLVSKRVLQIQERRLCLARQAMIEAHKALEANFTIKAMVQPASLDEPGSMPSGIEGGWELKFRPPRPTM</sequence>
<comment type="caution">
    <text evidence="5">The sequence shown here is derived from an EMBL/GenBank/DDBJ whole genome shotgun (WGS) entry which is preliminary data.</text>
</comment>
<protein>
    <recommendedName>
        <fullName evidence="4">MobA/MobL protein domain-containing protein</fullName>
    </recommendedName>
</protein>
<reference evidence="5 6" key="1">
    <citation type="submission" date="2022-06" db="EMBL/GenBank/DDBJ databases">
        <title>Dynamics of rice microbiomes reveals core vertical transmitted seed endophytes.</title>
        <authorList>
            <person name="Liao K."/>
            <person name="Zhang X."/>
        </authorList>
    </citation>
    <scope>NUCLEOTIDE SEQUENCE [LARGE SCALE GENOMIC DNA]</scope>
    <source>
        <strain evidence="5 6">YT10-10-1</strain>
    </source>
</reference>
<feature type="region of interest" description="Disordered" evidence="3">
    <location>
        <begin position="503"/>
        <end position="526"/>
    </location>
</feature>
<evidence type="ECO:0000256" key="1">
    <source>
        <dbReference type="ARBA" id="ARBA00010873"/>
    </source>
</evidence>
<organism evidence="5 6">
    <name type="scientific">Xanthomonas sacchari</name>
    <dbReference type="NCBI Taxonomy" id="56458"/>
    <lineage>
        <taxon>Bacteria</taxon>
        <taxon>Pseudomonadati</taxon>
        <taxon>Pseudomonadota</taxon>
        <taxon>Gammaproteobacteria</taxon>
        <taxon>Lysobacterales</taxon>
        <taxon>Lysobacteraceae</taxon>
        <taxon>Xanthomonas</taxon>
    </lineage>
</organism>
<keyword evidence="6" id="KW-1185">Reference proteome</keyword>
<evidence type="ECO:0000313" key="5">
    <source>
        <dbReference type="EMBL" id="MCW0397611.1"/>
    </source>
</evidence>
<dbReference type="InterPro" id="IPR005053">
    <property type="entry name" value="MobA_MobL"/>
</dbReference>
<evidence type="ECO:0000256" key="2">
    <source>
        <dbReference type="ARBA" id="ARBA00022971"/>
    </source>
</evidence>
<gene>
    <name evidence="5" type="ORF">NB700_000167</name>
</gene>
<dbReference type="EMBL" id="JANFWR010000001">
    <property type="protein sequence ID" value="MCW0397611.1"/>
    <property type="molecule type" value="Genomic_DNA"/>
</dbReference>
<dbReference type="Pfam" id="PF03389">
    <property type="entry name" value="MobA_MobL"/>
    <property type="match status" value="1"/>
</dbReference>
<evidence type="ECO:0000259" key="4">
    <source>
        <dbReference type="Pfam" id="PF03389"/>
    </source>
</evidence>